<evidence type="ECO:0008006" key="2">
    <source>
        <dbReference type="Google" id="ProtNLM"/>
    </source>
</evidence>
<name>A0AAU8AY96_9CAUD</name>
<dbReference type="InterPro" id="IPR013324">
    <property type="entry name" value="RNA_pol_sigma_r3/r4-like"/>
</dbReference>
<dbReference type="SUPFAM" id="SSF88659">
    <property type="entry name" value="Sigma3 and sigma4 domains of RNA polymerase sigma factors"/>
    <property type="match status" value="1"/>
</dbReference>
<protein>
    <recommendedName>
        <fullName evidence="2">DUF1492 domain-containing protein</fullName>
    </recommendedName>
</protein>
<reference evidence="1" key="1">
    <citation type="submission" date="2024-03" db="EMBL/GenBank/DDBJ databases">
        <title>Diverse circular DNA viruses in blood, oral, and fecal samples of captive lemurs.</title>
        <authorList>
            <person name="Paietta E.N."/>
            <person name="Kraberger S."/>
            <person name="Lund M.C."/>
            <person name="Custer J.M."/>
            <person name="Vargas K.M."/>
            <person name="Ehmke E.E."/>
            <person name="Yoder A.D."/>
            <person name="Varsani A."/>
        </authorList>
    </citation>
    <scope>NUCLEOTIDE SEQUENCE</scope>
    <source>
        <strain evidence="1">Duke_22FF_208</strain>
    </source>
</reference>
<proteinExistence type="predicted"/>
<accession>A0AAU8AY96</accession>
<evidence type="ECO:0000313" key="1">
    <source>
        <dbReference type="EMBL" id="XCD04301.1"/>
    </source>
</evidence>
<sequence length="159" mass="18026">MTQEQIKEISEDPKTFLLQGRNAQSRIAAKRERIDSWRRLAESITVTLKPDGGSSPKGYKQSLVENAACSIIDLENEIAAEIKALADIEKDIGEAIAIFIKDDRYKAVLEMKYLNGYSWRYIASKLYYGEDWVCRLHGAALQEMKRNASEYLTTGKQSS</sequence>
<dbReference type="EMBL" id="PP511443">
    <property type="protein sequence ID" value="XCD04301.1"/>
    <property type="molecule type" value="Genomic_DNA"/>
</dbReference>
<organism evidence="1">
    <name type="scientific">Dulem virus 37</name>
    <dbReference type="NCBI Taxonomy" id="3145755"/>
    <lineage>
        <taxon>Viruses</taxon>
        <taxon>Duplodnaviria</taxon>
        <taxon>Heunggongvirae</taxon>
        <taxon>Uroviricota</taxon>
        <taxon>Caudoviricetes</taxon>
    </lineage>
</organism>